<dbReference type="InterPro" id="IPR036259">
    <property type="entry name" value="MFS_trans_sf"/>
</dbReference>
<evidence type="ECO:0000256" key="2">
    <source>
        <dbReference type="ARBA" id="ARBA00022448"/>
    </source>
</evidence>
<dbReference type="EMBL" id="JBCAWK010000012">
    <property type="protein sequence ID" value="KAK8845617.1"/>
    <property type="molecule type" value="Genomic_DNA"/>
</dbReference>
<dbReference type="SUPFAM" id="SSF103473">
    <property type="entry name" value="MFS general substrate transporter"/>
    <property type="match status" value="1"/>
</dbReference>
<dbReference type="InterPro" id="IPR011701">
    <property type="entry name" value="MFS"/>
</dbReference>
<evidence type="ECO:0000313" key="9">
    <source>
        <dbReference type="Proteomes" id="UP001388673"/>
    </source>
</evidence>
<accession>A0AAW0YUE1</accession>
<evidence type="ECO:0000256" key="1">
    <source>
        <dbReference type="ARBA" id="ARBA00004141"/>
    </source>
</evidence>
<feature type="transmembrane region" description="Helical" evidence="6">
    <location>
        <begin position="380"/>
        <end position="400"/>
    </location>
</feature>
<dbReference type="PROSITE" id="PS50850">
    <property type="entry name" value="MFS"/>
    <property type="match status" value="1"/>
</dbReference>
<dbReference type="GO" id="GO:0022857">
    <property type="term" value="F:transmembrane transporter activity"/>
    <property type="evidence" value="ECO:0007669"/>
    <property type="project" value="InterPro"/>
</dbReference>
<dbReference type="FunFam" id="1.20.1250.20:FF:000057">
    <property type="entry name" value="MFS general substrate transporter"/>
    <property type="match status" value="1"/>
</dbReference>
<dbReference type="RefSeq" id="XP_066800425.1">
    <property type="nucleotide sequence ID" value="XM_066949417.1"/>
</dbReference>
<feature type="transmembrane region" description="Helical" evidence="6">
    <location>
        <begin position="290"/>
        <end position="310"/>
    </location>
</feature>
<dbReference type="Gene3D" id="1.20.1250.20">
    <property type="entry name" value="MFS general substrate transporter like domains"/>
    <property type="match status" value="2"/>
</dbReference>
<comment type="caution">
    <text evidence="8">The sequence shown here is derived from an EMBL/GenBank/DDBJ whole genome shotgun (WGS) entry which is preliminary data.</text>
</comment>
<feature type="transmembrane region" description="Helical" evidence="6">
    <location>
        <begin position="356"/>
        <end position="374"/>
    </location>
</feature>
<dbReference type="KEGG" id="kne:92183591"/>
<keyword evidence="5 6" id="KW-0472">Membrane</keyword>
<feature type="transmembrane region" description="Helical" evidence="6">
    <location>
        <begin position="187"/>
        <end position="208"/>
    </location>
</feature>
<evidence type="ECO:0000256" key="4">
    <source>
        <dbReference type="ARBA" id="ARBA00022989"/>
    </source>
</evidence>
<keyword evidence="3 6" id="KW-0812">Transmembrane</keyword>
<dbReference type="PANTHER" id="PTHR43791">
    <property type="entry name" value="PERMEASE-RELATED"/>
    <property type="match status" value="1"/>
</dbReference>
<feature type="domain" description="Major facilitator superfamily (MFS) profile" evidence="7">
    <location>
        <begin position="57"/>
        <end position="467"/>
    </location>
</feature>
<evidence type="ECO:0000256" key="5">
    <source>
        <dbReference type="ARBA" id="ARBA00023136"/>
    </source>
</evidence>
<keyword evidence="9" id="KW-1185">Reference proteome</keyword>
<dbReference type="FunFam" id="1.20.1250.20:FF:000013">
    <property type="entry name" value="MFS general substrate transporter"/>
    <property type="match status" value="1"/>
</dbReference>
<evidence type="ECO:0000256" key="3">
    <source>
        <dbReference type="ARBA" id="ARBA00022692"/>
    </source>
</evidence>
<evidence type="ECO:0000259" key="7">
    <source>
        <dbReference type="PROSITE" id="PS50850"/>
    </source>
</evidence>
<feature type="transmembrane region" description="Helical" evidence="6">
    <location>
        <begin position="220"/>
        <end position="240"/>
    </location>
</feature>
<dbReference type="PANTHER" id="PTHR43791:SF36">
    <property type="entry name" value="TRANSPORTER, PUTATIVE (AFU_ORTHOLOGUE AFUA_6G08340)-RELATED"/>
    <property type="match status" value="1"/>
</dbReference>
<keyword evidence="2" id="KW-0813">Transport</keyword>
<reference evidence="8 9" key="1">
    <citation type="journal article" date="2024" name="bioRxiv">
        <title>Comparative genomics of Cryptococcus and Kwoniella reveals pathogenesis evolution and contrasting karyotype dynamics via intercentromeric recombination or chromosome fusion.</title>
        <authorList>
            <person name="Coelho M.A."/>
            <person name="David-Palma M."/>
            <person name="Shea T."/>
            <person name="Bowers K."/>
            <person name="McGinley-Smith S."/>
            <person name="Mohammad A.W."/>
            <person name="Gnirke A."/>
            <person name="Yurkov A.M."/>
            <person name="Nowrousian M."/>
            <person name="Sun S."/>
            <person name="Cuomo C.A."/>
            <person name="Heitman J."/>
        </authorList>
    </citation>
    <scope>NUCLEOTIDE SEQUENCE [LARGE SCALE GENOMIC DNA]</scope>
    <source>
        <strain evidence="8 9">CBS 13917</strain>
    </source>
</reference>
<dbReference type="GeneID" id="92183591"/>
<feature type="transmembrane region" description="Helical" evidence="6">
    <location>
        <begin position="94"/>
        <end position="116"/>
    </location>
</feature>
<dbReference type="GO" id="GO:0016020">
    <property type="term" value="C:membrane"/>
    <property type="evidence" value="ECO:0007669"/>
    <property type="project" value="UniProtKB-SubCell"/>
</dbReference>
<name>A0AAW0YUE1_9TREE</name>
<feature type="transmembrane region" description="Helical" evidence="6">
    <location>
        <begin position="325"/>
        <end position="344"/>
    </location>
</feature>
<sequence>MTTEKKIDAPSEDVKSNDDVLHLEDAPVKQGQEGEIIELTLEEKARVKVIIRKIDLRMLGILVMYIMNQLDRSNMPAARLKGFQRDLKMTDSEYSAVISILYVGYIFAQIPSNLLLNWCGRPSLYLPFWMAAWGAISALTGITHNFVGAFLCRMFLGFVESPLFPGALFVLSKWYTREEMAKRVTMLWMANFISNSLNGLISAGIMAGTQGLRGHPGWRWLFWIDGAMTVFLAICMAFIIPDFPHNDKWLKASDRALAQKRLALETGEVDEDANMPLLTTLRLVVTDVKIWLFVLSVFGQLVAQSFQQFFPTIVATLGYGSTDSLLLTCPPWVFAGIVAYLNAYASDRRGRRFEHLLAPYVVTLVGFIIAATTHSNAPRYVSMFFMCTANAGYVLNYPWLSAVIPRPPAKRAVALAFVNSLGNLGTVAGSFVFPTMWAPNYVQTWTIMCCSLVFGMAMLIILRLHLASLNKKMDRGSYVDENGRMQFANPTSEALGGSERVAEGNVNAWRYQL</sequence>
<feature type="transmembrane region" description="Helical" evidence="6">
    <location>
        <begin position="445"/>
        <end position="466"/>
    </location>
</feature>
<comment type="subcellular location">
    <subcellularLocation>
        <location evidence="1">Membrane</location>
        <topology evidence="1">Multi-pass membrane protein</topology>
    </subcellularLocation>
</comment>
<feature type="transmembrane region" description="Helical" evidence="6">
    <location>
        <begin position="123"/>
        <end position="142"/>
    </location>
</feature>
<organism evidence="8 9">
    <name type="scientific">Kwoniella newhampshirensis</name>
    <dbReference type="NCBI Taxonomy" id="1651941"/>
    <lineage>
        <taxon>Eukaryota</taxon>
        <taxon>Fungi</taxon>
        <taxon>Dikarya</taxon>
        <taxon>Basidiomycota</taxon>
        <taxon>Agaricomycotina</taxon>
        <taxon>Tremellomycetes</taxon>
        <taxon>Tremellales</taxon>
        <taxon>Cryptococcaceae</taxon>
        <taxon>Kwoniella</taxon>
    </lineage>
</organism>
<evidence type="ECO:0000313" key="8">
    <source>
        <dbReference type="EMBL" id="KAK8845617.1"/>
    </source>
</evidence>
<evidence type="ECO:0000256" key="6">
    <source>
        <dbReference type="SAM" id="Phobius"/>
    </source>
</evidence>
<proteinExistence type="predicted"/>
<keyword evidence="4 6" id="KW-1133">Transmembrane helix</keyword>
<protein>
    <recommendedName>
        <fullName evidence="7">Major facilitator superfamily (MFS) profile domain-containing protein</fullName>
    </recommendedName>
</protein>
<feature type="transmembrane region" description="Helical" evidence="6">
    <location>
        <begin position="412"/>
        <end position="433"/>
    </location>
</feature>
<dbReference type="Proteomes" id="UP001388673">
    <property type="component" value="Unassembled WGS sequence"/>
</dbReference>
<dbReference type="Pfam" id="PF07690">
    <property type="entry name" value="MFS_1"/>
    <property type="match status" value="1"/>
</dbReference>
<dbReference type="AlphaFoldDB" id="A0AAW0YUE1"/>
<dbReference type="InterPro" id="IPR020846">
    <property type="entry name" value="MFS_dom"/>
</dbReference>
<gene>
    <name evidence="8" type="ORF">IAR55_006333</name>
</gene>